<proteinExistence type="predicted"/>
<name>A0A225VEV5_9STRA</name>
<protein>
    <submittedName>
        <fullName evidence="1">Gag Polyprotein</fullName>
    </submittedName>
</protein>
<accession>A0A225VEV5</accession>
<evidence type="ECO:0000313" key="2">
    <source>
        <dbReference type="Proteomes" id="UP000198211"/>
    </source>
</evidence>
<dbReference type="AlphaFoldDB" id="A0A225VEV5"/>
<gene>
    <name evidence="1" type="ORF">PHMEG_00024870</name>
</gene>
<dbReference type="EMBL" id="NBNE01005540">
    <property type="protein sequence ID" value="OWZ03408.1"/>
    <property type="molecule type" value="Genomic_DNA"/>
</dbReference>
<keyword evidence="2" id="KW-1185">Reference proteome</keyword>
<dbReference type="Proteomes" id="UP000198211">
    <property type="component" value="Unassembled WGS sequence"/>
</dbReference>
<evidence type="ECO:0000313" key="1">
    <source>
        <dbReference type="EMBL" id="OWZ03408.1"/>
    </source>
</evidence>
<reference evidence="2" key="1">
    <citation type="submission" date="2017-03" db="EMBL/GenBank/DDBJ databases">
        <title>Phytopthora megakarya and P. palmivora, two closely related causual agents of cacao black pod achieved similar genome size and gene model numbers by different mechanisms.</title>
        <authorList>
            <person name="Ali S."/>
            <person name="Shao J."/>
            <person name="Larry D.J."/>
            <person name="Kronmiller B."/>
            <person name="Shen D."/>
            <person name="Strem M.D."/>
            <person name="Melnick R.L."/>
            <person name="Guiltinan M.J."/>
            <person name="Tyler B.M."/>
            <person name="Meinhardt L.W."/>
            <person name="Bailey B.A."/>
        </authorList>
    </citation>
    <scope>NUCLEOTIDE SEQUENCE [LARGE SCALE GENOMIC DNA]</scope>
    <source>
        <strain evidence="2">zdho120</strain>
    </source>
</reference>
<organism evidence="1 2">
    <name type="scientific">Phytophthora megakarya</name>
    <dbReference type="NCBI Taxonomy" id="4795"/>
    <lineage>
        <taxon>Eukaryota</taxon>
        <taxon>Sar</taxon>
        <taxon>Stramenopiles</taxon>
        <taxon>Oomycota</taxon>
        <taxon>Peronosporomycetes</taxon>
        <taxon>Peronosporales</taxon>
        <taxon>Peronosporaceae</taxon>
        <taxon>Phytophthora</taxon>
    </lineage>
</organism>
<comment type="caution">
    <text evidence="1">The sequence shown here is derived from an EMBL/GenBank/DDBJ whole genome shotgun (WGS) entry which is preliminary data.</text>
</comment>
<sequence length="130" mass="14120">MEQAVFANLPPNQQDSLKKLMSLLGSEGVAHLALQASNAINARLEAFSSYENALLDRIQQRVSLAAPQASAATLQSASSRRNPLRMSVKSFEGKKGENLMLWIRDIEMAMSSALLHTEPRVVLAVSKLSG</sequence>
<dbReference type="OrthoDB" id="113044at2759"/>